<dbReference type="AlphaFoldDB" id="A0A5C3FUH3"/>
<organism evidence="2 3">
    <name type="scientific">Pseudozyma antarctica</name>
    <name type="common">Yeast</name>
    <name type="synonym">Candida antarctica</name>
    <dbReference type="NCBI Taxonomy" id="84753"/>
    <lineage>
        <taxon>Eukaryota</taxon>
        <taxon>Fungi</taxon>
        <taxon>Dikarya</taxon>
        <taxon>Basidiomycota</taxon>
        <taxon>Ustilaginomycotina</taxon>
        <taxon>Ustilaginomycetes</taxon>
        <taxon>Ustilaginales</taxon>
        <taxon>Ustilaginaceae</taxon>
        <taxon>Moesziomyces</taxon>
    </lineage>
</organism>
<sequence>MSVDPSHQRPGAQFCPAESSRLAVNGAAVQAQMHVVHSELTCASPHPQISRIFSRSRRPPETLRRERRPAGGASTGCNTHQKTEAGQKGRSRNSLGSTFEAPPSGTIADPAPYLPGGQVIGFQHSDTLF</sequence>
<keyword evidence="3" id="KW-1185">Reference proteome</keyword>
<proteinExistence type="predicted"/>
<protein>
    <submittedName>
        <fullName evidence="2">Uncharacterized protein</fullName>
    </submittedName>
</protein>
<accession>A0A5C3FUH3</accession>
<dbReference type="EMBL" id="OOIQ01000016">
    <property type="protein sequence ID" value="SPO47952.1"/>
    <property type="molecule type" value="Genomic_DNA"/>
</dbReference>
<comment type="caution">
    <text evidence="2">The sequence shown here is derived from an EMBL/GenBank/DDBJ whole genome shotgun (WGS) entry which is preliminary data.</text>
</comment>
<evidence type="ECO:0000256" key="1">
    <source>
        <dbReference type="SAM" id="MobiDB-lite"/>
    </source>
</evidence>
<dbReference type="Proteomes" id="UP000325008">
    <property type="component" value="Unassembled WGS sequence"/>
</dbReference>
<evidence type="ECO:0000313" key="2">
    <source>
        <dbReference type="EMBL" id="SPO47952.1"/>
    </source>
</evidence>
<evidence type="ECO:0000313" key="3">
    <source>
        <dbReference type="Proteomes" id="UP000325008"/>
    </source>
</evidence>
<feature type="region of interest" description="Disordered" evidence="1">
    <location>
        <begin position="42"/>
        <end position="116"/>
    </location>
</feature>
<name>A0A5C3FUH3_PSEA2</name>
<reference evidence="2" key="1">
    <citation type="submission" date="2018-03" db="EMBL/GenBank/DDBJ databases">
        <authorList>
            <person name="Guldener U."/>
        </authorList>
    </citation>
    <scope>NUCLEOTIDE SEQUENCE [LARGE SCALE GENOMIC DNA]</scope>
    <source>
        <strain evidence="2">ATCC34888</strain>
    </source>
</reference>
<gene>
    <name evidence="2" type="ORF">PSANT_05640</name>
</gene>